<dbReference type="PANTHER" id="PTHR10286">
    <property type="entry name" value="INORGANIC PYROPHOSPHATASE"/>
    <property type="match status" value="1"/>
</dbReference>
<evidence type="ECO:0000313" key="13">
    <source>
        <dbReference type="Proteomes" id="UP000242254"/>
    </source>
</evidence>
<evidence type="ECO:0000313" key="12">
    <source>
        <dbReference type="EMBL" id="PHZ15343.1"/>
    </source>
</evidence>
<dbReference type="GO" id="GO:0005737">
    <property type="term" value="C:cytoplasm"/>
    <property type="evidence" value="ECO:0007669"/>
    <property type="project" value="UniProtKB-SubCell"/>
</dbReference>
<gene>
    <name evidence="12" type="ORF">RHIMIDRAFT_234700</name>
</gene>
<evidence type="ECO:0000256" key="5">
    <source>
        <dbReference type="ARBA" id="ARBA00022490"/>
    </source>
</evidence>
<dbReference type="InterPro" id="IPR008162">
    <property type="entry name" value="Pyrophosphatase"/>
</dbReference>
<comment type="subcellular location">
    <subcellularLocation>
        <location evidence="2">Cytoplasm</location>
    </subcellularLocation>
</comment>
<keyword evidence="5" id="KW-0963">Cytoplasm</keyword>
<dbReference type="EC" id="3.6.1.1" evidence="4"/>
<dbReference type="InterPro" id="IPR036649">
    <property type="entry name" value="Pyrophosphatase_sf"/>
</dbReference>
<protein>
    <recommendedName>
        <fullName evidence="10">Inorganic pyrophosphatase</fullName>
        <ecNumber evidence="4">3.6.1.1</ecNumber>
    </recommendedName>
    <alternativeName>
        <fullName evidence="9">Pyrophosphate phospho-hydrolase</fullName>
    </alternativeName>
</protein>
<dbReference type="Pfam" id="PF00719">
    <property type="entry name" value="Pyrophosphatase"/>
    <property type="match status" value="1"/>
</dbReference>
<name>A0A2G4T2U9_RHIZD</name>
<keyword evidence="6" id="KW-0479">Metal-binding</keyword>
<dbReference type="SUPFAM" id="SSF50324">
    <property type="entry name" value="Inorganic pyrophosphatase"/>
    <property type="match status" value="1"/>
</dbReference>
<evidence type="ECO:0000256" key="1">
    <source>
        <dbReference type="ARBA" id="ARBA00001946"/>
    </source>
</evidence>
<accession>A0A2G4T2U9</accession>
<evidence type="ECO:0000256" key="3">
    <source>
        <dbReference type="ARBA" id="ARBA00006220"/>
    </source>
</evidence>
<dbReference type="FunFam" id="3.90.80.10:FF:000004">
    <property type="entry name" value="Inorganic pyrophosphatase"/>
    <property type="match status" value="1"/>
</dbReference>
<dbReference type="EMBL" id="KZ303844">
    <property type="protein sequence ID" value="PHZ15343.1"/>
    <property type="molecule type" value="Genomic_DNA"/>
</dbReference>
<evidence type="ECO:0000256" key="2">
    <source>
        <dbReference type="ARBA" id="ARBA00004496"/>
    </source>
</evidence>
<organism evidence="12 13">
    <name type="scientific">Rhizopus microsporus ATCC 52813</name>
    <dbReference type="NCBI Taxonomy" id="1340429"/>
    <lineage>
        <taxon>Eukaryota</taxon>
        <taxon>Fungi</taxon>
        <taxon>Fungi incertae sedis</taxon>
        <taxon>Mucoromycota</taxon>
        <taxon>Mucoromycotina</taxon>
        <taxon>Mucoromycetes</taxon>
        <taxon>Mucorales</taxon>
        <taxon>Mucorineae</taxon>
        <taxon>Rhizopodaceae</taxon>
        <taxon>Rhizopus</taxon>
    </lineage>
</organism>
<evidence type="ECO:0000256" key="11">
    <source>
        <dbReference type="ARBA" id="ARBA00047820"/>
    </source>
</evidence>
<dbReference type="Gene3D" id="3.90.80.10">
    <property type="entry name" value="Inorganic pyrophosphatase"/>
    <property type="match status" value="1"/>
</dbReference>
<evidence type="ECO:0000256" key="9">
    <source>
        <dbReference type="ARBA" id="ARBA00032535"/>
    </source>
</evidence>
<evidence type="ECO:0000256" key="10">
    <source>
        <dbReference type="ARBA" id="ARBA00040300"/>
    </source>
</evidence>
<dbReference type="CDD" id="cd00412">
    <property type="entry name" value="pyrophosphatase"/>
    <property type="match status" value="1"/>
</dbReference>
<comment type="cofactor">
    <cofactor evidence="1">
        <name>Mg(2+)</name>
        <dbReference type="ChEBI" id="CHEBI:18420"/>
    </cofactor>
</comment>
<comment type="catalytic activity">
    <reaction evidence="11">
        <text>diphosphate + H2O = 2 phosphate + H(+)</text>
        <dbReference type="Rhea" id="RHEA:24576"/>
        <dbReference type="ChEBI" id="CHEBI:15377"/>
        <dbReference type="ChEBI" id="CHEBI:15378"/>
        <dbReference type="ChEBI" id="CHEBI:33019"/>
        <dbReference type="ChEBI" id="CHEBI:43474"/>
        <dbReference type="EC" id="3.6.1.1"/>
    </reaction>
</comment>
<dbReference type="STRING" id="1340429.A0A2G4T2U9"/>
<dbReference type="GO" id="GO:0006796">
    <property type="term" value="P:phosphate-containing compound metabolic process"/>
    <property type="evidence" value="ECO:0007669"/>
    <property type="project" value="InterPro"/>
</dbReference>
<evidence type="ECO:0000256" key="4">
    <source>
        <dbReference type="ARBA" id="ARBA00012146"/>
    </source>
</evidence>
<keyword evidence="13" id="KW-1185">Reference proteome</keyword>
<dbReference type="RefSeq" id="XP_023469051.1">
    <property type="nucleotide sequence ID" value="XM_023608211.1"/>
</dbReference>
<dbReference type="GeneID" id="35439201"/>
<reference evidence="12 13" key="1">
    <citation type="journal article" date="2016" name="Proc. Natl. Acad. Sci. U.S.A.">
        <title>Lipid metabolic changes in an early divergent fungus govern the establishment of a mutualistic symbiosis with endobacteria.</title>
        <authorList>
            <person name="Lastovetsky O.A."/>
            <person name="Gaspar M.L."/>
            <person name="Mondo S.J."/>
            <person name="LaButti K.M."/>
            <person name="Sandor L."/>
            <person name="Grigoriev I.V."/>
            <person name="Henry S.A."/>
            <person name="Pawlowska T.E."/>
        </authorList>
    </citation>
    <scope>NUCLEOTIDE SEQUENCE [LARGE SCALE GENOMIC DNA]</scope>
    <source>
        <strain evidence="12 13">ATCC 52813</strain>
    </source>
</reference>
<dbReference type="AlphaFoldDB" id="A0A2G4T2U9"/>
<proteinExistence type="inferred from homology"/>
<dbReference type="GO" id="GO:0000287">
    <property type="term" value="F:magnesium ion binding"/>
    <property type="evidence" value="ECO:0007669"/>
    <property type="project" value="InterPro"/>
</dbReference>
<keyword evidence="8" id="KW-0460">Magnesium</keyword>
<dbReference type="Proteomes" id="UP000242254">
    <property type="component" value="Unassembled WGS sequence"/>
</dbReference>
<sequence length="309" mass="35527">MNFLTTVKLSSPIIRLGRYYSSLYRPVVTGKQFTESFRVYLEKDGRIISPFHDIPLYVDPSEKSIVNMVVEIPRWTNAKVEVVNNEKFNPLMQDIKKGKPRFVRNCFPHKGYIWNYGALPQTWEDPTCLHSETGARGDNDPIDAIEIGEGVAKRGEVKQVKVLGIMAMLDQGETDWKVVVIDTKDPMAAKLNDIDDVKKHYPGLLDATKHWFEVYKIPDGKERNEFAFNGECKDKAYANCIIAETHEAWQKLIHAKIPHKTETYNISVENTSVEGSPFRVESEPLKVTEIHEVVREEDSEDYNGKWYFV</sequence>
<evidence type="ECO:0000256" key="8">
    <source>
        <dbReference type="ARBA" id="ARBA00022842"/>
    </source>
</evidence>
<comment type="similarity">
    <text evidence="3">Belongs to the PPase family.</text>
</comment>
<evidence type="ECO:0000256" key="6">
    <source>
        <dbReference type="ARBA" id="ARBA00022723"/>
    </source>
</evidence>
<keyword evidence="7" id="KW-0378">Hydrolase</keyword>
<dbReference type="PROSITE" id="PS00387">
    <property type="entry name" value="PPASE"/>
    <property type="match status" value="1"/>
</dbReference>
<evidence type="ECO:0000256" key="7">
    <source>
        <dbReference type="ARBA" id="ARBA00022801"/>
    </source>
</evidence>
<dbReference type="GO" id="GO:0004427">
    <property type="term" value="F:inorganic diphosphate phosphatase activity"/>
    <property type="evidence" value="ECO:0007669"/>
    <property type="project" value="UniProtKB-EC"/>
</dbReference>